<dbReference type="STRING" id="943830.A4A58_25790"/>
<keyword evidence="1" id="KW-0472">Membrane</keyword>
<name>A0A163ZR50_9BRAD</name>
<feature type="transmembrane region" description="Helical" evidence="1">
    <location>
        <begin position="282"/>
        <end position="303"/>
    </location>
</feature>
<protein>
    <recommendedName>
        <fullName evidence="4">Glycosyltransferase RgtA/B/C/D-like domain-containing protein</fullName>
    </recommendedName>
</protein>
<dbReference type="EMBL" id="LVYV01000008">
    <property type="protein sequence ID" value="KZD23765.1"/>
    <property type="molecule type" value="Genomic_DNA"/>
</dbReference>
<feature type="transmembrane region" description="Helical" evidence="1">
    <location>
        <begin position="70"/>
        <end position="100"/>
    </location>
</feature>
<keyword evidence="3" id="KW-1185">Reference proteome</keyword>
<evidence type="ECO:0000313" key="3">
    <source>
        <dbReference type="Proteomes" id="UP000076574"/>
    </source>
</evidence>
<organism evidence="2 3">
    <name type="scientific">Tardiphaga robiniae</name>
    <dbReference type="NCBI Taxonomy" id="943830"/>
    <lineage>
        <taxon>Bacteria</taxon>
        <taxon>Pseudomonadati</taxon>
        <taxon>Pseudomonadota</taxon>
        <taxon>Alphaproteobacteria</taxon>
        <taxon>Hyphomicrobiales</taxon>
        <taxon>Nitrobacteraceae</taxon>
        <taxon>Tardiphaga</taxon>
    </lineage>
</organism>
<dbReference type="AlphaFoldDB" id="A0A163ZR50"/>
<feature type="transmembrane region" description="Helical" evidence="1">
    <location>
        <begin position="252"/>
        <end position="270"/>
    </location>
</feature>
<keyword evidence="1" id="KW-0812">Transmembrane</keyword>
<feature type="transmembrane region" description="Helical" evidence="1">
    <location>
        <begin position="315"/>
        <end position="332"/>
    </location>
</feature>
<evidence type="ECO:0000313" key="2">
    <source>
        <dbReference type="EMBL" id="KZD23765.1"/>
    </source>
</evidence>
<gene>
    <name evidence="2" type="ORF">A4A58_25790</name>
</gene>
<keyword evidence="1" id="KW-1133">Transmembrane helix</keyword>
<evidence type="ECO:0008006" key="4">
    <source>
        <dbReference type="Google" id="ProtNLM"/>
    </source>
</evidence>
<proteinExistence type="predicted"/>
<comment type="caution">
    <text evidence="2">The sequence shown here is derived from an EMBL/GenBank/DDBJ whole genome shotgun (WGS) entry which is preliminary data.</text>
</comment>
<evidence type="ECO:0000256" key="1">
    <source>
        <dbReference type="SAM" id="Phobius"/>
    </source>
</evidence>
<sequence length="486" mass="52964">MALRLQLLGCALIAVLCAGIFYNEFHAYSSDAGQHYALVRAIMDAGGWRGITAPHLSASLTSYPPLSHWLAAQVGLITGSGLFGMTIFTAMSVGIFYFVVFRIMYAIDWRAPLIACVIIVIYAMMRGPLFGRQVVNNYFYAQVVGSSIAAMTMLVVAAKLRQWHAVALDLFVIAAVQLIVATHLLPAAQLAASYCFVLLILAINRPSLSAICRLVIFAAITIVTTLCSPFAAEVYKIAQSEGGAHINLFGNRGPQILLIGCGIWAAIKLLRSTRMDEGAGLVLASMGLGTSCYTLLQIFTFWLGMGSDYAIAKNMFVLLSVFLCIFAVNVSLELKPAANLKWRRIDLALVACLTLALVTTRADLSPSLLRTSDVVKFQNAAREVTATIKDKDKRPVVISTLWPRNLSYGMTIGDMKVPMIEGERILTDTLPNQDHINFVLMPKKDLATIAACERSSPKSDVAVLEVACYNKLKTARFPDAHIQDLD</sequence>
<reference evidence="2 3" key="1">
    <citation type="submission" date="2016-03" db="EMBL/GenBank/DDBJ databases">
        <title>Microsymbionts genomes from the relict species Vavilovia formosa (Stev.) Fed.</title>
        <authorList>
            <person name="Kopat V."/>
            <person name="Chirak E."/>
            <person name="Kimeklis A."/>
            <person name="Andronov E."/>
        </authorList>
    </citation>
    <scope>NUCLEOTIDE SEQUENCE [LARGE SCALE GENOMIC DNA]</scope>
    <source>
        <strain evidence="2 3">Vaf07</strain>
    </source>
</reference>
<accession>A0A163ZR50</accession>
<feature type="transmembrane region" description="Helical" evidence="1">
    <location>
        <begin position="210"/>
        <end position="232"/>
    </location>
</feature>
<dbReference type="OrthoDB" id="1814621at2"/>
<dbReference type="RefSeq" id="WP_068731977.1">
    <property type="nucleotide sequence ID" value="NZ_LVYV01000008.1"/>
</dbReference>
<feature type="transmembrane region" description="Helical" evidence="1">
    <location>
        <begin position="107"/>
        <end position="125"/>
    </location>
</feature>
<feature type="transmembrane region" description="Helical" evidence="1">
    <location>
        <begin position="137"/>
        <end position="156"/>
    </location>
</feature>
<dbReference type="Proteomes" id="UP000076574">
    <property type="component" value="Unassembled WGS sequence"/>
</dbReference>
<feature type="transmembrane region" description="Helical" evidence="1">
    <location>
        <begin position="186"/>
        <end position="203"/>
    </location>
</feature>
<feature type="transmembrane region" description="Helical" evidence="1">
    <location>
        <begin position="163"/>
        <end position="180"/>
    </location>
</feature>